<dbReference type="Proteomes" id="UP000232003">
    <property type="component" value="Chromosome"/>
</dbReference>
<proteinExistence type="predicted"/>
<organism evidence="1 2">
    <name type="scientific">Nostoc flagelliforme CCNUN1</name>
    <dbReference type="NCBI Taxonomy" id="2038116"/>
    <lineage>
        <taxon>Bacteria</taxon>
        <taxon>Bacillati</taxon>
        <taxon>Cyanobacteriota</taxon>
        <taxon>Cyanophyceae</taxon>
        <taxon>Nostocales</taxon>
        <taxon>Nostocaceae</taxon>
        <taxon>Nostoc</taxon>
    </lineage>
</organism>
<dbReference type="KEGG" id="nfl:COO91_00417"/>
<dbReference type="EMBL" id="CP024785">
    <property type="protein sequence ID" value="AUB34588.1"/>
    <property type="molecule type" value="Genomic_DNA"/>
</dbReference>
<gene>
    <name evidence="1" type="ORF">COO91_00417</name>
</gene>
<evidence type="ECO:0000313" key="2">
    <source>
        <dbReference type="Proteomes" id="UP000232003"/>
    </source>
</evidence>
<reference evidence="1 2" key="1">
    <citation type="submission" date="2017-11" db="EMBL/GenBank/DDBJ databases">
        <title>Complete genome of a free-living desiccation-tolerant cyanobacterium and its photosynthetic adaptation to extreme terrestrial habitat.</title>
        <authorList>
            <person name="Shang J."/>
        </authorList>
    </citation>
    <scope>NUCLEOTIDE SEQUENCE [LARGE SCALE GENOMIC DNA]</scope>
    <source>
        <strain evidence="1 2">CCNUN1</strain>
    </source>
</reference>
<dbReference type="AlphaFoldDB" id="A0A2K8SGL7"/>
<evidence type="ECO:0000313" key="1">
    <source>
        <dbReference type="EMBL" id="AUB34588.1"/>
    </source>
</evidence>
<accession>A0A2K8SGL7</accession>
<name>A0A2K8SGL7_9NOSO</name>
<sequence length="39" mass="4526">MDSTQKRYYIDAIALLSNKCPLAVEYLHRRVISMQTLAI</sequence>
<protein>
    <submittedName>
        <fullName evidence="1">Uncharacterized protein</fullName>
    </submittedName>
</protein>
<keyword evidence="2" id="KW-1185">Reference proteome</keyword>